<dbReference type="EMBL" id="CABWIH010000047">
    <property type="protein sequence ID" value="VWM00257.1"/>
    <property type="molecule type" value="Genomic_DNA"/>
</dbReference>
<dbReference type="InterPro" id="IPR001207">
    <property type="entry name" value="Transposase_mutator"/>
</dbReference>
<evidence type="ECO:0000256" key="4">
    <source>
        <dbReference type="ARBA" id="ARBA00023125"/>
    </source>
</evidence>
<dbReference type="GO" id="GO:0006313">
    <property type="term" value="P:DNA transposition"/>
    <property type="evidence" value="ECO:0007669"/>
    <property type="project" value="InterPro"/>
</dbReference>
<keyword evidence="10" id="KW-1185">Reference proteome</keyword>
<accession>A0A5K1J087</accession>
<dbReference type="GO" id="GO:0003677">
    <property type="term" value="F:DNA binding"/>
    <property type="evidence" value="ECO:0007669"/>
    <property type="project" value="UniProtKB-KW"/>
</dbReference>
<proteinExistence type="inferred from homology"/>
<evidence type="ECO:0000313" key="10">
    <source>
        <dbReference type="Proteomes" id="UP000361836"/>
    </source>
</evidence>
<evidence type="ECO:0000313" key="9">
    <source>
        <dbReference type="Proteomes" id="UP000330807"/>
    </source>
</evidence>
<evidence type="ECO:0000313" key="8">
    <source>
        <dbReference type="EMBL" id="VWM00257.1"/>
    </source>
</evidence>
<organism evidence="7 10">
    <name type="scientific">Collinsella aerofaciens</name>
    <dbReference type="NCBI Taxonomy" id="74426"/>
    <lineage>
        <taxon>Bacteria</taxon>
        <taxon>Bacillati</taxon>
        <taxon>Actinomycetota</taxon>
        <taxon>Coriobacteriia</taxon>
        <taxon>Coriobacteriales</taxon>
        <taxon>Coriobacteriaceae</taxon>
        <taxon>Collinsella</taxon>
    </lineage>
</organism>
<evidence type="ECO:0000256" key="5">
    <source>
        <dbReference type="ARBA" id="ARBA00023172"/>
    </source>
</evidence>
<reference evidence="9 10" key="1">
    <citation type="submission" date="2019-10" db="EMBL/GenBank/DDBJ databases">
        <authorList>
            <person name="Wolf R A."/>
        </authorList>
    </citation>
    <scope>NUCLEOTIDE SEQUENCE [LARGE SCALE GENOMIC DNA]</scope>
    <source>
        <strain evidence="8">Collinsella_aerofaciens_AK_138A</strain>
        <strain evidence="7">Collinsella_aerofaciens_MC2</strain>
    </source>
</reference>
<gene>
    <name evidence="7" type="ORF">KCJAJFAP_00216</name>
    <name evidence="8" type="ORF">LMKDKBCB_00263</name>
</gene>
<comment type="function">
    <text evidence="1">Required for the transposition of the insertion element.</text>
</comment>
<feature type="compositionally biased region" description="Basic residues" evidence="6">
    <location>
        <begin position="168"/>
        <end position="187"/>
    </location>
</feature>
<keyword evidence="3" id="KW-0815">Transposition</keyword>
<dbReference type="GO" id="GO:0004803">
    <property type="term" value="F:transposase activity"/>
    <property type="evidence" value="ECO:0007669"/>
    <property type="project" value="InterPro"/>
</dbReference>
<dbReference type="AlphaFoldDB" id="A0A5K1J087"/>
<dbReference type="RefSeq" id="WP_197036821.1">
    <property type="nucleotide sequence ID" value="NZ_CAAKNU010000062.1"/>
</dbReference>
<dbReference type="Proteomes" id="UP000330807">
    <property type="component" value="Unassembled WGS sequence"/>
</dbReference>
<sequence length="195" mass="21770">MRGRQPEEQLPRASLAASVGAINLRIPKLRAAIAAVPGILKAVFAERDPELVREPYQLATERIEGFCPKAAEVLEEAEAGAPAYLDFPYGHRVRLRADNVQGRTDRELRRRGRVVQVFPSRKSPIRMMGAVFAEMDEDWAGRRRLDDDSIGRAVEGAEVNAPAPAYGGHRRGARCRDHRARRGRQPRSRREGGLT</sequence>
<dbReference type="Proteomes" id="UP000361836">
    <property type="component" value="Unassembled WGS sequence"/>
</dbReference>
<evidence type="ECO:0000313" key="7">
    <source>
        <dbReference type="EMBL" id="VWL95561.1"/>
    </source>
</evidence>
<dbReference type="EMBL" id="CABWIE010000019">
    <property type="protein sequence ID" value="VWL95561.1"/>
    <property type="molecule type" value="Genomic_DNA"/>
</dbReference>
<dbReference type="Pfam" id="PF00872">
    <property type="entry name" value="Transposase_mut"/>
    <property type="match status" value="1"/>
</dbReference>
<name>A0A5K1J087_9ACTN</name>
<protein>
    <submittedName>
        <fullName evidence="7">Transposase, Mutator family</fullName>
    </submittedName>
</protein>
<keyword evidence="4" id="KW-0238">DNA-binding</keyword>
<evidence type="ECO:0000256" key="6">
    <source>
        <dbReference type="SAM" id="MobiDB-lite"/>
    </source>
</evidence>
<keyword evidence="5" id="KW-0233">DNA recombination</keyword>
<evidence type="ECO:0000256" key="1">
    <source>
        <dbReference type="ARBA" id="ARBA00002190"/>
    </source>
</evidence>
<evidence type="ECO:0000256" key="2">
    <source>
        <dbReference type="ARBA" id="ARBA00010961"/>
    </source>
</evidence>
<comment type="similarity">
    <text evidence="2">Belongs to the transposase mutator family.</text>
</comment>
<feature type="region of interest" description="Disordered" evidence="6">
    <location>
        <begin position="155"/>
        <end position="195"/>
    </location>
</feature>
<evidence type="ECO:0000256" key="3">
    <source>
        <dbReference type="ARBA" id="ARBA00022578"/>
    </source>
</evidence>